<protein>
    <submittedName>
        <fullName evidence="1">Hydrolase fold protein f1</fullName>
    </submittedName>
</protein>
<organism evidence="1">
    <name type="scientific">Solanum tuberosum</name>
    <name type="common">Potato</name>
    <dbReference type="NCBI Taxonomy" id="4113"/>
    <lineage>
        <taxon>Eukaryota</taxon>
        <taxon>Viridiplantae</taxon>
        <taxon>Streptophyta</taxon>
        <taxon>Embryophyta</taxon>
        <taxon>Tracheophyta</taxon>
        <taxon>Spermatophyta</taxon>
        <taxon>Magnoliopsida</taxon>
        <taxon>eudicotyledons</taxon>
        <taxon>Gunneridae</taxon>
        <taxon>Pentapetalae</taxon>
        <taxon>asterids</taxon>
        <taxon>lamiids</taxon>
        <taxon>Solanales</taxon>
        <taxon>Solanaceae</taxon>
        <taxon>Solanoideae</taxon>
        <taxon>Solaneae</taxon>
        <taxon>Solanum</taxon>
    </lineage>
</organism>
<name>K4L9E1_SOLTU</name>
<evidence type="ECO:0000313" key="1">
    <source>
        <dbReference type="EMBL" id="AFV07571.1"/>
    </source>
</evidence>
<dbReference type="AlphaFoldDB" id="K4L9E1"/>
<accession>K4L9E1</accession>
<proteinExistence type="evidence at transcript level"/>
<feature type="non-terminal residue" evidence="1">
    <location>
        <position position="75"/>
    </location>
</feature>
<keyword evidence="1" id="KW-0378">Hydrolase</keyword>
<sequence>MNVLYELKYDVLALKSVGSSYKLAFCRIRCPLDFDGISDETGAHSFYLQFVSCYLCWLGWISSLDSSSLFFLKKK</sequence>
<dbReference type="GO" id="GO:0016787">
    <property type="term" value="F:hydrolase activity"/>
    <property type="evidence" value="ECO:0007669"/>
    <property type="project" value="UniProtKB-KW"/>
</dbReference>
<dbReference type="EMBL" id="JX428797">
    <property type="protein sequence ID" value="AFV07571.1"/>
    <property type="molecule type" value="mRNA"/>
</dbReference>
<reference evidence="1" key="1">
    <citation type="submission" date="2012-07" db="EMBL/GenBank/DDBJ databases">
        <authorList>
            <person name="Comotor D."/>
            <person name="Becsagh P."/>
            <person name="Rakhely G."/>
            <person name="Schneider G."/>
            <person name="Kovacs T."/>
        </authorList>
    </citation>
    <scope>NUCLEOTIDE SEQUENCE</scope>
</reference>